<dbReference type="Gene3D" id="3.40.50.1820">
    <property type="entry name" value="alpha/beta hydrolase"/>
    <property type="match status" value="1"/>
</dbReference>
<evidence type="ECO:0000313" key="3">
    <source>
        <dbReference type="EMBL" id="ESP94636.1"/>
    </source>
</evidence>
<sequence>MTKTFSVLVLLLFLSGCSFSGIFFPIDNRPDEQNIGRFEAISLTASDGTKINHYLFKPATEHKATIFAFQGSGSKVVNWYKVIKPLVDDGYQVFMMDYRGFGGSQGKAEHSLVAQDASNALAYLVGRRDVTNRPVLVLGQSYGGQLAIYVAHQHSELVDALITEGTFTSFSDEAAYSSPWIARPLVRAIFTEPYIAADLISDIELPMLIVHSTNDKIVPFHMAQTLYANANSEKQLWEIQGKHVAGLIDLPQEYISKVNELLLLSHRRATHKASH</sequence>
<evidence type="ECO:0000256" key="1">
    <source>
        <dbReference type="SAM" id="SignalP"/>
    </source>
</evidence>
<feature type="chain" id="PRO_5004717724" evidence="1">
    <location>
        <begin position="21"/>
        <end position="275"/>
    </location>
</feature>
<evidence type="ECO:0000313" key="4">
    <source>
        <dbReference type="Proteomes" id="UP000017820"/>
    </source>
</evidence>
<dbReference type="RefSeq" id="WP_023398024.1">
    <property type="nucleotide sequence ID" value="NZ_AUSV01000013.1"/>
</dbReference>
<dbReference type="AlphaFoldDB" id="V4HAX7"/>
<proteinExistence type="predicted"/>
<dbReference type="InterPro" id="IPR029058">
    <property type="entry name" value="AB_hydrolase_fold"/>
</dbReference>
<dbReference type="Pfam" id="PF00561">
    <property type="entry name" value="Abhydrolase_1"/>
    <property type="match status" value="1"/>
</dbReference>
<accession>V4HAX7</accession>
<dbReference type="PANTHER" id="PTHR12277:SF81">
    <property type="entry name" value="PROTEIN ABHD13"/>
    <property type="match status" value="1"/>
</dbReference>
<comment type="caution">
    <text evidence="3">The sequence shown here is derived from an EMBL/GenBank/DDBJ whole genome shotgun (WGS) entry which is preliminary data.</text>
</comment>
<protein>
    <submittedName>
        <fullName evidence="3">Lysophospholipase</fullName>
    </submittedName>
</protein>
<gene>
    <name evidence="3" type="ORF">PL2TA16_00636</name>
</gene>
<keyword evidence="1" id="KW-0732">Signal</keyword>
<organism evidence="3 4">
    <name type="scientific">Pseudoalteromonas luteoviolacea (strain 2ta16)</name>
    <dbReference type="NCBI Taxonomy" id="1353533"/>
    <lineage>
        <taxon>Bacteria</taxon>
        <taxon>Pseudomonadati</taxon>
        <taxon>Pseudomonadota</taxon>
        <taxon>Gammaproteobacteria</taxon>
        <taxon>Alteromonadales</taxon>
        <taxon>Pseudoalteromonadaceae</taxon>
        <taxon>Pseudoalteromonas</taxon>
    </lineage>
</organism>
<dbReference type="EMBL" id="AUSV01000013">
    <property type="protein sequence ID" value="ESP94636.1"/>
    <property type="molecule type" value="Genomic_DNA"/>
</dbReference>
<evidence type="ECO:0000259" key="2">
    <source>
        <dbReference type="Pfam" id="PF00561"/>
    </source>
</evidence>
<dbReference type="PANTHER" id="PTHR12277">
    <property type="entry name" value="ALPHA/BETA HYDROLASE DOMAIN-CONTAINING PROTEIN"/>
    <property type="match status" value="1"/>
</dbReference>
<dbReference type="PATRIC" id="fig|1353533.3.peg.1070"/>
<name>V4HAX7_PSEL2</name>
<dbReference type="PROSITE" id="PS51257">
    <property type="entry name" value="PROKAR_LIPOPROTEIN"/>
    <property type="match status" value="1"/>
</dbReference>
<feature type="domain" description="AB hydrolase-1" evidence="2">
    <location>
        <begin position="75"/>
        <end position="182"/>
    </location>
</feature>
<dbReference type="SUPFAM" id="SSF53474">
    <property type="entry name" value="alpha/beta-Hydrolases"/>
    <property type="match status" value="1"/>
</dbReference>
<dbReference type="InterPro" id="IPR000073">
    <property type="entry name" value="AB_hydrolase_1"/>
</dbReference>
<feature type="signal peptide" evidence="1">
    <location>
        <begin position="1"/>
        <end position="20"/>
    </location>
</feature>
<dbReference type="Proteomes" id="UP000017820">
    <property type="component" value="Unassembled WGS sequence"/>
</dbReference>
<reference evidence="3 4" key="1">
    <citation type="submission" date="2013-07" db="EMBL/GenBank/DDBJ databases">
        <title>Draft genome sequence of Pseudoalteromonas luteoviolacea 2ta16.</title>
        <authorList>
            <person name="Allen E.E."/>
            <person name="Azam F."/>
            <person name="Podell S."/>
        </authorList>
    </citation>
    <scope>NUCLEOTIDE SEQUENCE [LARGE SCALE GENOMIC DNA]</scope>
    <source>
        <strain evidence="3 4">2ta16</strain>
    </source>
</reference>